<evidence type="ECO:0000313" key="1">
    <source>
        <dbReference type="EMBL" id="PSL24553.1"/>
    </source>
</evidence>
<reference evidence="1 2" key="1">
    <citation type="submission" date="2018-03" db="EMBL/GenBank/DDBJ databases">
        <title>Genomic Encyclopedia of Type Strains, Phase III (KMG-III): the genomes of soil and plant-associated and newly described type strains.</title>
        <authorList>
            <person name="Whitman W."/>
        </authorList>
    </citation>
    <scope>NUCLEOTIDE SEQUENCE [LARGE SCALE GENOMIC DNA]</scope>
    <source>
        <strain evidence="1 2">CGMCC 1.12259</strain>
    </source>
</reference>
<sequence>MKFTIKQFSSGIFAFGVLVGGAFNIGTENVLASETAPAGTQFFHESQWVNHSPKYSKQVMHAVRVELGIDAQSNELDKTIEEMPKVQVMDHYSSAFGNKVKGTEVRLAVKEIFSIDLSYISKKDYGSKLALYPEKIMESLRISFKEQPQSTRQDERIMGLSKNDIMDRYMKAQNYTLTAVETRMLINQIYGVNLNGISNLEHSQLAISSKGQWIVKSDTDLFILESSLDDVDVSIYATDYFKRVTGSDQLPESLASKLLNLGFTYKADSNVLYYRNPANESVPDAFKGQVIGILLTTITAEFKN</sequence>
<comment type="caution">
    <text evidence="1">The sequence shown here is derived from an EMBL/GenBank/DDBJ whole genome shotgun (WGS) entry which is preliminary data.</text>
</comment>
<dbReference type="Proteomes" id="UP000242682">
    <property type="component" value="Unassembled WGS sequence"/>
</dbReference>
<evidence type="ECO:0000313" key="2">
    <source>
        <dbReference type="Proteomes" id="UP000242682"/>
    </source>
</evidence>
<dbReference type="AlphaFoldDB" id="A0A2P8FS74"/>
<organism evidence="1 2">
    <name type="scientific">Planomicrobium soli</name>
    <dbReference type="NCBI Taxonomy" id="1176648"/>
    <lineage>
        <taxon>Bacteria</taxon>
        <taxon>Bacillati</taxon>
        <taxon>Bacillota</taxon>
        <taxon>Bacilli</taxon>
        <taxon>Bacillales</taxon>
        <taxon>Caryophanaceae</taxon>
        <taxon>Planomicrobium</taxon>
    </lineage>
</organism>
<dbReference type="RefSeq" id="WP_245894559.1">
    <property type="nucleotide sequence ID" value="NZ_PYAT01000024.1"/>
</dbReference>
<accession>A0A2P8FS74</accession>
<gene>
    <name evidence="1" type="ORF">B0H99_1242</name>
</gene>
<proteinExistence type="predicted"/>
<keyword evidence="2" id="KW-1185">Reference proteome</keyword>
<dbReference type="EMBL" id="PYAT01000024">
    <property type="protein sequence ID" value="PSL24553.1"/>
    <property type="molecule type" value="Genomic_DNA"/>
</dbReference>
<name>A0A2P8FS74_9BACL</name>
<protein>
    <submittedName>
        <fullName evidence="1">Uncharacterized protein</fullName>
    </submittedName>
</protein>